<dbReference type="STRING" id="55188.A0A2H5QKF7"/>
<keyword evidence="7" id="KW-0378">Hydrolase</keyword>
<dbReference type="Gene3D" id="1.10.287.1080">
    <property type="entry name" value="MazG-like"/>
    <property type="match status" value="1"/>
</dbReference>
<evidence type="ECO:0000256" key="11">
    <source>
        <dbReference type="SAM" id="Coils"/>
    </source>
</evidence>
<evidence type="ECO:0000256" key="1">
    <source>
        <dbReference type="ARBA" id="ARBA00000024"/>
    </source>
</evidence>
<comment type="pathway">
    <text evidence="3">Amino-acid biosynthesis; L-histidine biosynthesis; L-histidine from 5-phospho-alpha-D-ribose 1-diphosphate: step 3/9.</text>
</comment>
<dbReference type="SUPFAM" id="SSF141734">
    <property type="entry name" value="HisI-like"/>
    <property type="match status" value="1"/>
</dbReference>
<evidence type="ECO:0000256" key="2">
    <source>
        <dbReference type="ARBA" id="ARBA00001460"/>
    </source>
</evidence>
<dbReference type="SUPFAM" id="SSF101386">
    <property type="entry name" value="all-alpha NTP pyrophosphatases"/>
    <property type="match status" value="1"/>
</dbReference>
<evidence type="ECO:0000256" key="4">
    <source>
        <dbReference type="ARBA" id="ARBA00005204"/>
    </source>
</evidence>
<sequence length="257" mass="29600">MDFRRRICTFAGNLAILFKTLPSIHVYKLAARACCPRLTQESDKKGLDHLVVVVAQTIDTRGKLMQGFVSKDAIATTNSSQKATIYRQSQSTLWTKGKSFKNFINLHDIFLNCDNDYIIYFGKPDGLIAILDQKLAICLLIICIAFLQTKYNVFVVYTEFDHGRLKENKVSHILMQRKINSTTIVRPSWTKRLLLDESLEEANELCRALEDNKLQVVSEIANVLYHSMVLLALKGVRSKDVLEVLRQRFFFFPVRYR</sequence>
<comment type="pathway">
    <text evidence="4">Amino-acid biosynthesis; L-histidine biosynthesis; L-histidine from 5-phospho-alpha-D-ribose 1-diphosphate: step 2/9.</text>
</comment>
<evidence type="ECO:0000256" key="8">
    <source>
        <dbReference type="ARBA" id="ARBA00022840"/>
    </source>
</evidence>
<evidence type="ECO:0000256" key="5">
    <source>
        <dbReference type="ARBA" id="ARBA00022605"/>
    </source>
</evidence>
<evidence type="ECO:0000259" key="12">
    <source>
        <dbReference type="Pfam" id="PF01502"/>
    </source>
</evidence>
<dbReference type="PANTHER" id="PTHR42945">
    <property type="entry name" value="HISTIDINE BIOSYNTHESIS BIFUNCTIONAL PROTEIN"/>
    <property type="match status" value="1"/>
</dbReference>
<dbReference type="AlphaFoldDB" id="A0A2H5QKF7"/>
<dbReference type="GO" id="GO:0005524">
    <property type="term" value="F:ATP binding"/>
    <property type="evidence" value="ECO:0007669"/>
    <property type="project" value="UniProtKB-KW"/>
</dbReference>
<dbReference type="Proteomes" id="UP000236630">
    <property type="component" value="Unassembled WGS sequence"/>
</dbReference>
<accession>A0A2H5QKF7</accession>
<dbReference type="GO" id="GO:0004636">
    <property type="term" value="F:phosphoribosyl-ATP diphosphatase activity"/>
    <property type="evidence" value="ECO:0007669"/>
    <property type="project" value="UniProtKB-EC"/>
</dbReference>
<evidence type="ECO:0000256" key="9">
    <source>
        <dbReference type="ARBA" id="ARBA00023102"/>
    </source>
</evidence>
<feature type="domain" description="Phosphoribosyl-AMP cyclohydrolase" evidence="12">
    <location>
        <begin position="65"/>
        <end position="125"/>
    </location>
</feature>
<evidence type="ECO:0000256" key="3">
    <source>
        <dbReference type="ARBA" id="ARBA00005169"/>
    </source>
</evidence>
<dbReference type="Pfam" id="PF01502">
    <property type="entry name" value="PRA-CH"/>
    <property type="match status" value="1"/>
</dbReference>
<dbReference type="UniPathway" id="UPA00031">
    <property type="reaction ID" value="UER00007"/>
</dbReference>
<comment type="catalytic activity">
    <reaction evidence="2">
        <text>1-(5-phospho-beta-D-ribosyl)-ATP + H2O = 1-(5-phospho-beta-D-ribosyl)-5'-AMP + diphosphate + H(+)</text>
        <dbReference type="Rhea" id="RHEA:22828"/>
        <dbReference type="ChEBI" id="CHEBI:15377"/>
        <dbReference type="ChEBI" id="CHEBI:15378"/>
        <dbReference type="ChEBI" id="CHEBI:33019"/>
        <dbReference type="ChEBI" id="CHEBI:59457"/>
        <dbReference type="ChEBI" id="CHEBI:73183"/>
        <dbReference type="EC" id="3.6.1.31"/>
    </reaction>
</comment>
<dbReference type="InterPro" id="IPR021130">
    <property type="entry name" value="PRib-ATP_PPHydrolase-like"/>
</dbReference>
<keyword evidence="6" id="KW-0547">Nucleotide-binding</keyword>
<dbReference type="InterPro" id="IPR038019">
    <property type="entry name" value="PRib_AMP_CycHydrolase_sf"/>
</dbReference>
<dbReference type="GO" id="GO:0004635">
    <property type="term" value="F:phosphoribosyl-AMP cyclohydrolase activity"/>
    <property type="evidence" value="ECO:0007669"/>
    <property type="project" value="UniProtKB-EC"/>
</dbReference>
<dbReference type="InterPro" id="IPR002496">
    <property type="entry name" value="PRib_AMP_CycHydrolase_dom"/>
</dbReference>
<keyword evidence="11" id="KW-0175">Coiled coil</keyword>
<keyword evidence="5" id="KW-0028">Amino-acid biosynthesis</keyword>
<dbReference type="GO" id="GO:0000105">
    <property type="term" value="P:L-histidine biosynthetic process"/>
    <property type="evidence" value="ECO:0007669"/>
    <property type="project" value="UniProtKB-UniPathway"/>
</dbReference>
<keyword evidence="14" id="KW-1185">Reference proteome</keyword>
<protein>
    <recommendedName>
        <fullName evidence="12">Phosphoribosyl-AMP cyclohydrolase domain-containing protein</fullName>
    </recommendedName>
</protein>
<comment type="catalytic activity">
    <reaction evidence="1">
        <text>1-(5-phospho-beta-D-ribosyl)-5'-AMP + H2O = 1-(5-phospho-beta-D-ribosyl)-5-[(5-phospho-beta-D-ribosylamino)methylideneamino]imidazole-4-carboxamide</text>
        <dbReference type="Rhea" id="RHEA:20049"/>
        <dbReference type="ChEBI" id="CHEBI:15377"/>
        <dbReference type="ChEBI" id="CHEBI:58435"/>
        <dbReference type="ChEBI" id="CHEBI:59457"/>
        <dbReference type="EC" id="3.5.4.19"/>
    </reaction>
</comment>
<gene>
    <name evidence="13" type="ORF">CUMW_238410</name>
</gene>
<comment type="caution">
    <text evidence="13">The sequence shown here is derived from an EMBL/GenBank/DDBJ whole genome shotgun (WGS) entry which is preliminary data.</text>
</comment>
<evidence type="ECO:0000313" key="14">
    <source>
        <dbReference type="Proteomes" id="UP000236630"/>
    </source>
</evidence>
<dbReference type="EMBL" id="BDQV01000447">
    <property type="protein sequence ID" value="GAY65073.1"/>
    <property type="molecule type" value="Genomic_DNA"/>
</dbReference>
<evidence type="ECO:0000256" key="7">
    <source>
        <dbReference type="ARBA" id="ARBA00022801"/>
    </source>
</evidence>
<reference evidence="13 14" key="1">
    <citation type="journal article" date="2017" name="Front. Genet.">
        <title>Draft sequencing of the heterozygous diploid genome of Satsuma (Citrus unshiu Marc.) using a hybrid assembly approach.</title>
        <authorList>
            <person name="Shimizu T."/>
            <person name="Tanizawa Y."/>
            <person name="Mochizuki T."/>
            <person name="Nagasaki H."/>
            <person name="Yoshioka T."/>
            <person name="Toyoda A."/>
            <person name="Fujiyama A."/>
            <person name="Kaminuma E."/>
            <person name="Nakamura Y."/>
        </authorList>
    </citation>
    <scope>NUCLEOTIDE SEQUENCE [LARGE SCALE GENOMIC DNA]</scope>
    <source>
        <strain evidence="14">cv. Miyagawa wase</strain>
    </source>
</reference>
<dbReference type="InterPro" id="IPR008179">
    <property type="entry name" value="HisE"/>
</dbReference>
<name>A0A2H5QKF7_CITUN</name>
<evidence type="ECO:0000313" key="13">
    <source>
        <dbReference type="EMBL" id="GAY65073.1"/>
    </source>
</evidence>
<feature type="coiled-coil region" evidence="11">
    <location>
        <begin position="192"/>
        <end position="219"/>
    </location>
</feature>
<evidence type="ECO:0000256" key="10">
    <source>
        <dbReference type="ARBA" id="ARBA00023268"/>
    </source>
</evidence>
<dbReference type="PANTHER" id="PTHR42945:SF1">
    <property type="entry name" value="HISTIDINE BIOSYNTHESIS BIFUNCTIONAL PROTEIN HIS7"/>
    <property type="match status" value="1"/>
</dbReference>
<organism evidence="13 14">
    <name type="scientific">Citrus unshiu</name>
    <name type="common">Satsuma mandarin</name>
    <name type="synonym">Citrus nobilis var. unshiu</name>
    <dbReference type="NCBI Taxonomy" id="55188"/>
    <lineage>
        <taxon>Eukaryota</taxon>
        <taxon>Viridiplantae</taxon>
        <taxon>Streptophyta</taxon>
        <taxon>Embryophyta</taxon>
        <taxon>Tracheophyta</taxon>
        <taxon>Spermatophyta</taxon>
        <taxon>Magnoliopsida</taxon>
        <taxon>eudicotyledons</taxon>
        <taxon>Gunneridae</taxon>
        <taxon>Pentapetalae</taxon>
        <taxon>rosids</taxon>
        <taxon>malvids</taxon>
        <taxon>Sapindales</taxon>
        <taxon>Rutaceae</taxon>
        <taxon>Aurantioideae</taxon>
        <taxon>Citrus</taxon>
    </lineage>
</organism>
<dbReference type="Gene3D" id="3.10.20.810">
    <property type="entry name" value="Phosphoribosyl-AMP cyclohydrolase"/>
    <property type="match status" value="1"/>
</dbReference>
<dbReference type="CDD" id="cd11534">
    <property type="entry name" value="NTP-PPase_HisIE_like"/>
    <property type="match status" value="1"/>
</dbReference>
<dbReference type="Pfam" id="PF01503">
    <property type="entry name" value="PRA-PH"/>
    <property type="match status" value="1"/>
</dbReference>
<keyword evidence="8" id="KW-0067">ATP-binding</keyword>
<keyword evidence="9" id="KW-0368">Histidine biosynthesis</keyword>
<proteinExistence type="predicted"/>
<keyword evidence="10" id="KW-0511">Multifunctional enzyme</keyword>
<evidence type="ECO:0000256" key="6">
    <source>
        <dbReference type="ARBA" id="ARBA00022741"/>
    </source>
</evidence>